<comment type="caution">
    <text evidence="1">The sequence shown here is derived from an EMBL/GenBank/DDBJ whole genome shotgun (WGS) entry which is preliminary data.</text>
</comment>
<accession>A0A0J6XLG0</accession>
<feature type="non-terminal residue" evidence="1">
    <location>
        <position position="61"/>
    </location>
</feature>
<sequence length="61" mass="6174">MTVLLWVLAGLAVAGGLVALVAGIAGTTAPKGPGLAARLRAGRHLATRDEQMARRTRLIGG</sequence>
<reference evidence="1 2" key="1">
    <citation type="submission" date="2015-06" db="EMBL/GenBank/DDBJ databases">
        <title>Recapitulation of the evolution of biosynthetic gene clusters reveals hidden chemical diversity on bacterial genomes.</title>
        <authorList>
            <person name="Cruz-Morales P."/>
            <person name="Martinez-Guerrero C."/>
            <person name="Morales-Escalante M.A."/>
            <person name="Yanez-Guerra L.A."/>
            <person name="Kopp J.F."/>
            <person name="Feldmann J."/>
            <person name="Ramos-Aboites H.E."/>
            <person name="Barona-Gomez F."/>
        </authorList>
    </citation>
    <scope>NUCLEOTIDE SEQUENCE [LARGE SCALE GENOMIC DNA]</scope>
    <source>
        <strain evidence="1 2">ATCC 31245</strain>
    </source>
</reference>
<keyword evidence="2" id="KW-1185">Reference proteome</keyword>
<name>A0A0J6XLG0_9ACTN</name>
<dbReference type="Proteomes" id="UP000035932">
    <property type="component" value="Unassembled WGS sequence"/>
</dbReference>
<proteinExistence type="predicted"/>
<dbReference type="EMBL" id="LFML01000079">
    <property type="protein sequence ID" value="KMO96029.1"/>
    <property type="molecule type" value="Genomic_DNA"/>
</dbReference>
<dbReference type="AlphaFoldDB" id="A0A0J6XLG0"/>
<organism evidence="1 2">
    <name type="scientific">Streptomyces roseus</name>
    <dbReference type="NCBI Taxonomy" id="66430"/>
    <lineage>
        <taxon>Bacteria</taxon>
        <taxon>Bacillati</taxon>
        <taxon>Actinomycetota</taxon>
        <taxon>Actinomycetes</taxon>
        <taxon>Kitasatosporales</taxon>
        <taxon>Streptomycetaceae</taxon>
        <taxon>Streptomyces</taxon>
    </lineage>
</organism>
<evidence type="ECO:0000313" key="2">
    <source>
        <dbReference type="Proteomes" id="UP000035932"/>
    </source>
</evidence>
<dbReference type="STRING" id="66430.ACS04_20280"/>
<evidence type="ECO:0000313" key="1">
    <source>
        <dbReference type="EMBL" id="KMO96029.1"/>
    </source>
</evidence>
<gene>
    <name evidence="1" type="ORF">ACS04_20280</name>
</gene>
<protein>
    <submittedName>
        <fullName evidence="1">Membrane protein</fullName>
    </submittedName>
</protein>